<evidence type="ECO:0000256" key="4">
    <source>
        <dbReference type="ARBA" id="ARBA00023235"/>
    </source>
</evidence>
<dbReference type="InterPro" id="IPR036986">
    <property type="entry name" value="S4_RNA-bd_sf"/>
</dbReference>
<dbReference type="Gene3D" id="3.30.2350.10">
    <property type="entry name" value="Pseudouridine synthase"/>
    <property type="match status" value="1"/>
</dbReference>
<dbReference type="InterPro" id="IPR006145">
    <property type="entry name" value="PsdUridine_synth_RsuA/RluA"/>
</dbReference>
<dbReference type="CDD" id="cd00165">
    <property type="entry name" value="S4"/>
    <property type="match status" value="1"/>
</dbReference>
<feature type="active site" evidence="5">
    <location>
        <position position="138"/>
    </location>
</feature>
<dbReference type="FunFam" id="3.30.2350.10:FF:000006">
    <property type="entry name" value="Pseudouridine synthase"/>
    <property type="match status" value="1"/>
</dbReference>
<evidence type="ECO:0000313" key="10">
    <source>
        <dbReference type="Proteomes" id="UP001145072"/>
    </source>
</evidence>
<dbReference type="GO" id="GO:0000455">
    <property type="term" value="P:enzyme-directed rRNA pseudouridine synthesis"/>
    <property type="evidence" value="ECO:0007669"/>
    <property type="project" value="UniProtKB-ARBA"/>
</dbReference>
<comment type="caution">
    <text evidence="9">The sequence shown here is derived from an EMBL/GenBank/DDBJ whole genome shotgun (WGS) entry which is preliminary data.</text>
</comment>
<evidence type="ECO:0000256" key="2">
    <source>
        <dbReference type="ARBA" id="ARBA00010876"/>
    </source>
</evidence>
<keyword evidence="10" id="KW-1185">Reference proteome</keyword>
<dbReference type="EC" id="5.4.99.-" evidence="7"/>
<comment type="function">
    <text evidence="7">Responsible for synthesis of pseudouridine from uracil.</text>
</comment>
<evidence type="ECO:0000256" key="5">
    <source>
        <dbReference type="PIRSR" id="PIRSR606225-1"/>
    </source>
</evidence>
<keyword evidence="3 6" id="KW-0694">RNA-binding</keyword>
<dbReference type="GO" id="GO:0003723">
    <property type="term" value="F:RNA binding"/>
    <property type="evidence" value="ECO:0007669"/>
    <property type="project" value="UniProtKB-KW"/>
</dbReference>
<dbReference type="InterPro" id="IPR006225">
    <property type="entry name" value="PsdUridine_synth_RluC/D"/>
</dbReference>
<dbReference type="PANTHER" id="PTHR21600:SF44">
    <property type="entry name" value="RIBOSOMAL LARGE SUBUNIT PSEUDOURIDINE SYNTHASE D"/>
    <property type="match status" value="1"/>
</dbReference>
<dbReference type="PANTHER" id="PTHR21600">
    <property type="entry name" value="MITOCHONDRIAL RNA PSEUDOURIDINE SYNTHASE"/>
    <property type="match status" value="1"/>
</dbReference>
<dbReference type="InterPro" id="IPR020103">
    <property type="entry name" value="PsdUridine_synth_cat_dom_sf"/>
</dbReference>
<evidence type="ECO:0000256" key="1">
    <source>
        <dbReference type="ARBA" id="ARBA00000073"/>
    </source>
</evidence>
<accession>A0A9X4AHX5</accession>
<evidence type="ECO:0000256" key="7">
    <source>
        <dbReference type="RuleBase" id="RU362028"/>
    </source>
</evidence>
<reference evidence="9" key="1">
    <citation type="submission" date="2022-06" db="EMBL/GenBank/DDBJ databases">
        <title>Aquibacillus sp. a new bacterium isolated from soil saline samples.</title>
        <authorList>
            <person name="Galisteo C."/>
            <person name="De La Haba R."/>
            <person name="Sanchez-Porro C."/>
            <person name="Ventosa A."/>
        </authorList>
    </citation>
    <scope>NUCLEOTIDE SEQUENCE</scope>
    <source>
        <strain evidence="9">JCM 12387</strain>
    </source>
</reference>
<dbReference type="SUPFAM" id="SSF55120">
    <property type="entry name" value="Pseudouridine synthase"/>
    <property type="match status" value="1"/>
</dbReference>
<dbReference type="SUPFAM" id="SSF55174">
    <property type="entry name" value="Alpha-L RNA-binding motif"/>
    <property type="match status" value="1"/>
</dbReference>
<dbReference type="AlphaFoldDB" id="A0A9X4AHX5"/>
<evidence type="ECO:0000256" key="3">
    <source>
        <dbReference type="ARBA" id="ARBA00022884"/>
    </source>
</evidence>
<dbReference type="SMART" id="SM00363">
    <property type="entry name" value="S4"/>
    <property type="match status" value="1"/>
</dbReference>
<proteinExistence type="inferred from homology"/>
<protein>
    <recommendedName>
        <fullName evidence="7">Pseudouridine synthase</fullName>
        <ecNumber evidence="7">5.4.99.-</ecNumber>
    </recommendedName>
</protein>
<gene>
    <name evidence="9" type="ORF">NC661_09305</name>
</gene>
<dbReference type="RefSeq" id="WP_259872105.1">
    <property type="nucleotide sequence ID" value="NZ_JAMQJZ010000006.1"/>
</dbReference>
<comment type="catalytic activity">
    <reaction evidence="1 7">
        <text>a uridine in RNA = a pseudouridine in RNA</text>
        <dbReference type="Rhea" id="RHEA:48348"/>
        <dbReference type="Rhea" id="RHEA-COMP:12068"/>
        <dbReference type="Rhea" id="RHEA-COMP:12069"/>
        <dbReference type="ChEBI" id="CHEBI:65314"/>
        <dbReference type="ChEBI" id="CHEBI:65315"/>
    </reaction>
</comment>
<keyword evidence="4 7" id="KW-0413">Isomerase</keyword>
<dbReference type="CDD" id="cd02869">
    <property type="entry name" value="PseudoU_synth_RluA_like"/>
    <property type="match status" value="1"/>
</dbReference>
<dbReference type="InterPro" id="IPR002942">
    <property type="entry name" value="S4_RNA-bd"/>
</dbReference>
<dbReference type="Pfam" id="PF00849">
    <property type="entry name" value="PseudoU_synth_2"/>
    <property type="match status" value="1"/>
</dbReference>
<dbReference type="PROSITE" id="PS01129">
    <property type="entry name" value="PSI_RLU"/>
    <property type="match status" value="1"/>
</dbReference>
<dbReference type="PROSITE" id="PS50889">
    <property type="entry name" value="S4"/>
    <property type="match status" value="1"/>
</dbReference>
<evidence type="ECO:0000259" key="8">
    <source>
        <dbReference type="SMART" id="SM00363"/>
    </source>
</evidence>
<evidence type="ECO:0000256" key="6">
    <source>
        <dbReference type="PROSITE-ProRule" id="PRU00182"/>
    </source>
</evidence>
<dbReference type="InterPro" id="IPR006224">
    <property type="entry name" value="PsdUridine_synth_RluA-like_CS"/>
</dbReference>
<sequence length="304" mass="34038">MTVLSHTIQPEEQGMRIDKVLASLNEDASRSQVQSWIKDQLVKVDDEPIKSNYKCQKGATITWEIPEPEVLDVIPENIPLDIIYEDSDVLVVNKPRGMVVHPSAGHGSGTLVNALMYHCNDLSGINGILRPGIVHRIDMDTSGLLMVAKNDKAHVSLVDQLKEKTVKRSYEAIVHGTISHEVGTIDAPLGRDPKDRQKMAVVDGGKHAVTHFEVIKRFENDFTHVKCVLETGRTHQIRVHMQYIGFPLVGDPKYGPRKTLEFDGQALHATVLGFEHPTTGEWMEFEVAPPEDFENLLEKLEKMS</sequence>
<dbReference type="Proteomes" id="UP001145072">
    <property type="component" value="Unassembled WGS sequence"/>
</dbReference>
<dbReference type="Pfam" id="PF01479">
    <property type="entry name" value="S4"/>
    <property type="match status" value="1"/>
</dbReference>
<name>A0A9X4AHX5_9BACI</name>
<feature type="domain" description="RNA-binding S4" evidence="8">
    <location>
        <begin position="15"/>
        <end position="79"/>
    </location>
</feature>
<dbReference type="GO" id="GO:0120159">
    <property type="term" value="F:rRNA pseudouridine synthase activity"/>
    <property type="evidence" value="ECO:0007669"/>
    <property type="project" value="UniProtKB-ARBA"/>
</dbReference>
<dbReference type="InterPro" id="IPR050188">
    <property type="entry name" value="RluA_PseudoU_synthase"/>
</dbReference>
<dbReference type="Gene3D" id="3.10.290.10">
    <property type="entry name" value="RNA-binding S4 domain"/>
    <property type="match status" value="1"/>
</dbReference>
<organism evidence="9 10">
    <name type="scientific">Aquibacillus koreensis</name>
    <dbReference type="NCBI Taxonomy" id="279446"/>
    <lineage>
        <taxon>Bacteria</taxon>
        <taxon>Bacillati</taxon>
        <taxon>Bacillota</taxon>
        <taxon>Bacilli</taxon>
        <taxon>Bacillales</taxon>
        <taxon>Bacillaceae</taxon>
        <taxon>Aquibacillus</taxon>
    </lineage>
</organism>
<dbReference type="NCBIfam" id="TIGR00005">
    <property type="entry name" value="rluA_subfam"/>
    <property type="match status" value="1"/>
</dbReference>
<evidence type="ECO:0000313" key="9">
    <source>
        <dbReference type="EMBL" id="MDC3420562.1"/>
    </source>
</evidence>
<dbReference type="EMBL" id="JAMQJZ010000006">
    <property type="protein sequence ID" value="MDC3420562.1"/>
    <property type="molecule type" value="Genomic_DNA"/>
</dbReference>
<comment type="similarity">
    <text evidence="2 7">Belongs to the pseudouridine synthase RluA family.</text>
</comment>